<feature type="compositionally biased region" description="Polar residues" evidence="6">
    <location>
        <begin position="827"/>
        <end position="838"/>
    </location>
</feature>
<dbReference type="Gene3D" id="1.25.40.10">
    <property type="entry name" value="Tetratricopeptide repeat domain"/>
    <property type="match status" value="2"/>
</dbReference>
<proteinExistence type="inferred from homology"/>
<feature type="region of interest" description="Disordered" evidence="6">
    <location>
        <begin position="166"/>
        <end position="185"/>
    </location>
</feature>
<feature type="compositionally biased region" description="Basic residues" evidence="6">
    <location>
        <begin position="37"/>
        <end position="48"/>
    </location>
</feature>
<feature type="compositionally biased region" description="Polar residues" evidence="6">
    <location>
        <begin position="758"/>
        <end position="768"/>
    </location>
</feature>
<feature type="repeat" description="PPR" evidence="5">
    <location>
        <begin position="473"/>
        <end position="508"/>
    </location>
</feature>
<evidence type="ECO:0000256" key="6">
    <source>
        <dbReference type="SAM" id="MobiDB-lite"/>
    </source>
</evidence>
<feature type="region of interest" description="Disordered" evidence="6">
    <location>
        <begin position="28"/>
        <end position="52"/>
    </location>
</feature>
<sequence length="921" mass="103559">MSRLLPLLRHPPAVTTAAAALSPTTIASSARCTERHPPRRRYRHRRVATQKQCNGDDTRVRVVPARPPVKEWEDFFISSLVAAGTCRKHTVAPRAPAHRPIRHYSTARDEPEQRQVAANGDAQISKEEYRNLVDFYRQWGPDTTDPEDHRSPLASRLILTPEQELAAAQRQTSPGKRHVAPPEDHQQKNIIERLDNKIMLSRLGHISLDELWHLYQQIHSPRPRFMEDWVLHRFLQHLGFVQQWHDKDAMQRYFQVLDDCVEEGVPLNKNNWTTAISFAGRWVQRTTSSEVKAAIETWMRMEEQGHAADHVTLNVLFDVAVKAGRFALADTIYEEIKARDLPLDRYFRGSLIYYGGVKRDGDEVRRAFREFVEAGEIVDTTIMNSVILSLLRSGEAPAAEQVFNKMKRLTEEKFGTPSAREWQERKELRSELNVAAQRLRAESEVHGSSFFGASSSSYERREQVQKITPIAPDARTYTILFKYHSTISGDADRIWELLEEMSEQGLQPETGSFVHILKGFRLHGGYALSRWHHRRLEELWKVVIKQMELDLCGTRIAPPDGANMNTVPESDAPPTSTSDPPAVAEGVPSMESDVDDWAADDGTEHGDPGFDKAGPYSLDSAPLENGSHSTSPSSSPAMTDDIDILGAMMAESAASTYRHHPPTTTAPKQAEEAQPSLRASSQPISFLESVSLRHLTDAALLPEGGSTLEDNGDATSIKPVDNEPHHSDAASSFLDSLTPGESLRTKKVGGSEDRPKTSFDSAGTQTLLQKDRNHDQTSRGANSGLSRYTPASPSHLVHDLDTFDSFPIWRRGPGVLRQHDLDFITSSARSNDSASPEANTARPRPSLPPNQQPVSLRSEIVLESVRAFYQCAGHKRMIQVWEDIAGRWYDATDEEWARVENEVAQIERHARRYEDFNRASR</sequence>
<gene>
    <name evidence="7" type="ORF">CBER1_09578</name>
</gene>
<organism evidence="7 8">
    <name type="scientific">Cercospora berteroae</name>
    <dbReference type="NCBI Taxonomy" id="357750"/>
    <lineage>
        <taxon>Eukaryota</taxon>
        <taxon>Fungi</taxon>
        <taxon>Dikarya</taxon>
        <taxon>Ascomycota</taxon>
        <taxon>Pezizomycotina</taxon>
        <taxon>Dothideomycetes</taxon>
        <taxon>Dothideomycetidae</taxon>
        <taxon>Mycosphaerellales</taxon>
        <taxon>Mycosphaerellaceae</taxon>
        <taxon>Cercospora</taxon>
    </lineage>
</organism>
<dbReference type="Proteomes" id="UP000237631">
    <property type="component" value="Unassembled WGS sequence"/>
</dbReference>
<evidence type="ECO:0000313" key="8">
    <source>
        <dbReference type="Proteomes" id="UP000237631"/>
    </source>
</evidence>
<evidence type="ECO:0000256" key="1">
    <source>
        <dbReference type="ARBA" id="ARBA00006192"/>
    </source>
</evidence>
<protein>
    <recommendedName>
        <fullName evidence="9">Pentacotripeptide-repeat region of PRORP domain-containing protein</fullName>
    </recommendedName>
</protein>
<feature type="region of interest" description="Disordered" evidence="6">
    <location>
        <begin position="557"/>
        <end position="640"/>
    </location>
</feature>
<comment type="function">
    <text evidence="3">Regulates mitochondrial small subunit maturation by controlling 15S rRNA 5'-end processing. Localizes to the 5' precursor of the 15S rRNA in a position that is subsequently occupied by mS47 in the mature yeast mtSSU. Uses structure and sequence-specific RNA recognition, binding to a single-stranded region of the precursor and specifically recognizing bases -6 to -1. The exchange of Ccm1 for mS47 is coupled to the irreversible removal of precursor rRNA that is accompanied by conformational changes of the mitoribosomal proteins uS5m and mS26. These conformational changes signal completion of 5'-end rRNA processing through protection of the mature 5'-end of the 15S rRNA and stabilization of mS47. The removal of the 5' precursor together with the dissociation of Ccm1 may be catalyzed by the 5'-3' exoribonuclease Pet127. Involved in the specific removal of group I introns in mitochondrial encoded transcripts.</text>
</comment>
<dbReference type="PANTHER" id="PTHR47447">
    <property type="entry name" value="OS03G0856100 PROTEIN"/>
    <property type="match status" value="1"/>
</dbReference>
<dbReference type="Pfam" id="PF01535">
    <property type="entry name" value="PPR"/>
    <property type="match status" value="1"/>
</dbReference>
<feature type="compositionally biased region" description="Low complexity" evidence="6">
    <location>
        <begin position="627"/>
        <end position="636"/>
    </location>
</feature>
<feature type="compositionally biased region" description="Polar residues" evidence="6">
    <location>
        <begin position="778"/>
        <end position="792"/>
    </location>
</feature>
<keyword evidence="8" id="KW-1185">Reference proteome</keyword>
<evidence type="ECO:0000256" key="2">
    <source>
        <dbReference type="ARBA" id="ARBA00022737"/>
    </source>
</evidence>
<feature type="region of interest" description="Disordered" evidence="6">
    <location>
        <begin position="703"/>
        <end position="794"/>
    </location>
</feature>
<accession>A0A2S6BWL5</accession>
<dbReference type="OrthoDB" id="1908178at2759"/>
<evidence type="ECO:0000256" key="3">
    <source>
        <dbReference type="ARBA" id="ARBA00044493"/>
    </source>
</evidence>
<dbReference type="PANTHER" id="PTHR47447:SF17">
    <property type="entry name" value="OS12G0638900 PROTEIN"/>
    <property type="match status" value="1"/>
</dbReference>
<evidence type="ECO:0008006" key="9">
    <source>
        <dbReference type="Google" id="ProtNLM"/>
    </source>
</evidence>
<dbReference type="PROSITE" id="PS51375">
    <property type="entry name" value="PPR"/>
    <property type="match status" value="1"/>
</dbReference>
<evidence type="ECO:0000256" key="5">
    <source>
        <dbReference type="PROSITE-ProRule" id="PRU00708"/>
    </source>
</evidence>
<dbReference type="EMBL" id="PNEN01001736">
    <property type="protein sequence ID" value="PPJ51853.1"/>
    <property type="molecule type" value="Genomic_DNA"/>
</dbReference>
<dbReference type="AlphaFoldDB" id="A0A2S6BWL5"/>
<dbReference type="STRING" id="357750.A0A2S6BWL5"/>
<name>A0A2S6BWL5_9PEZI</name>
<dbReference type="InterPro" id="IPR002885">
    <property type="entry name" value="PPR_rpt"/>
</dbReference>
<reference evidence="8" key="1">
    <citation type="journal article" date="2017" name="bioRxiv">
        <title>Conservation of a gene cluster reveals novel cercosporin biosynthetic mechanisms and extends production to the genus Colletotrichum.</title>
        <authorList>
            <person name="de Jonge R."/>
            <person name="Ebert M.K."/>
            <person name="Huitt-Roehl C.R."/>
            <person name="Pal P."/>
            <person name="Suttle J.C."/>
            <person name="Spanner R.E."/>
            <person name="Neubauer J.D."/>
            <person name="Jurick W.M.II."/>
            <person name="Stott K.A."/>
            <person name="Secor G.A."/>
            <person name="Thomma B.P.H.J."/>
            <person name="Van de Peer Y."/>
            <person name="Townsend C.A."/>
            <person name="Bolton M.D."/>
        </authorList>
    </citation>
    <scope>NUCLEOTIDE SEQUENCE [LARGE SCALE GENOMIC DNA]</scope>
    <source>
        <strain evidence="8">CBS538.71</strain>
    </source>
</reference>
<comment type="similarity">
    <text evidence="1">Belongs to the CCM1 family.</text>
</comment>
<feature type="region of interest" description="Disordered" evidence="6">
    <location>
        <begin position="654"/>
        <end position="680"/>
    </location>
</feature>
<keyword evidence="2" id="KW-0677">Repeat</keyword>
<evidence type="ECO:0000256" key="4">
    <source>
        <dbReference type="ARBA" id="ARBA00044511"/>
    </source>
</evidence>
<feature type="compositionally biased region" description="Acidic residues" evidence="6">
    <location>
        <begin position="592"/>
        <end position="601"/>
    </location>
</feature>
<evidence type="ECO:0000313" key="7">
    <source>
        <dbReference type="EMBL" id="PPJ51853.1"/>
    </source>
</evidence>
<comment type="caution">
    <text evidence="7">The sequence shown here is derived from an EMBL/GenBank/DDBJ whole genome shotgun (WGS) entry which is preliminary data.</text>
</comment>
<feature type="compositionally biased region" description="Low complexity" evidence="6">
    <location>
        <begin position="570"/>
        <end position="582"/>
    </location>
</feature>
<feature type="region of interest" description="Disordered" evidence="6">
    <location>
        <begin position="827"/>
        <end position="852"/>
    </location>
</feature>
<dbReference type="InterPro" id="IPR011990">
    <property type="entry name" value="TPR-like_helical_dom_sf"/>
</dbReference>
<comment type="subunit">
    <text evidence="4">Binds to mitochondrial small subunit 15S rRNA.</text>
</comment>